<protein>
    <submittedName>
        <fullName evidence="1">(northern house mosquito) hypothetical protein</fullName>
    </submittedName>
</protein>
<name>A0A8D8B5Y5_CULPI</name>
<reference evidence="1" key="1">
    <citation type="submission" date="2021-05" db="EMBL/GenBank/DDBJ databases">
        <authorList>
            <person name="Alioto T."/>
            <person name="Alioto T."/>
            <person name="Gomez Garrido J."/>
        </authorList>
    </citation>
    <scope>NUCLEOTIDE SEQUENCE</scope>
</reference>
<dbReference type="AlphaFoldDB" id="A0A8D8B5Y5"/>
<dbReference type="EMBL" id="HBUE01057715">
    <property type="protein sequence ID" value="CAG6467213.1"/>
    <property type="molecule type" value="Transcribed_RNA"/>
</dbReference>
<sequence>MPVLIPIYAIHRDPKVTIFNCPKFTINSNCKCVSVLPRAAALQPGTLLEGEPGQDRALQLHAVRSGAAHLPGFALWDAPGEGGHREVTVALPANVLGVDAENAHLPEECIHAVLERGTVCQFGGG</sequence>
<accession>A0A8D8B5Y5</accession>
<proteinExistence type="predicted"/>
<evidence type="ECO:0000313" key="1">
    <source>
        <dbReference type="EMBL" id="CAG6467212.1"/>
    </source>
</evidence>
<organism evidence="1">
    <name type="scientific">Culex pipiens</name>
    <name type="common">House mosquito</name>
    <dbReference type="NCBI Taxonomy" id="7175"/>
    <lineage>
        <taxon>Eukaryota</taxon>
        <taxon>Metazoa</taxon>
        <taxon>Ecdysozoa</taxon>
        <taxon>Arthropoda</taxon>
        <taxon>Hexapoda</taxon>
        <taxon>Insecta</taxon>
        <taxon>Pterygota</taxon>
        <taxon>Neoptera</taxon>
        <taxon>Endopterygota</taxon>
        <taxon>Diptera</taxon>
        <taxon>Nematocera</taxon>
        <taxon>Culicoidea</taxon>
        <taxon>Culicidae</taxon>
        <taxon>Culicinae</taxon>
        <taxon>Culicini</taxon>
        <taxon>Culex</taxon>
        <taxon>Culex</taxon>
    </lineage>
</organism>
<dbReference type="EMBL" id="HBUE01057714">
    <property type="protein sequence ID" value="CAG6467212.1"/>
    <property type="molecule type" value="Transcribed_RNA"/>
</dbReference>